<evidence type="ECO:0000259" key="2">
    <source>
        <dbReference type="Pfam" id="PF07331"/>
    </source>
</evidence>
<dbReference type="InterPro" id="IPR009936">
    <property type="entry name" value="DUF1468"/>
</dbReference>
<dbReference type="Pfam" id="PF07331">
    <property type="entry name" value="TctB"/>
    <property type="match status" value="1"/>
</dbReference>
<feature type="transmembrane region" description="Helical" evidence="1">
    <location>
        <begin position="35"/>
        <end position="56"/>
    </location>
</feature>
<dbReference type="Proteomes" id="UP000295110">
    <property type="component" value="Unassembled WGS sequence"/>
</dbReference>
<dbReference type="OrthoDB" id="8902299at2"/>
<keyword evidence="4" id="KW-1185">Reference proteome</keyword>
<name>A0A4R3UTL5_ROSSA</name>
<keyword evidence="1" id="KW-1133">Transmembrane helix</keyword>
<comment type="caution">
    <text evidence="3">The sequence shown here is derived from an EMBL/GenBank/DDBJ whole genome shotgun (WGS) entry which is preliminary data.</text>
</comment>
<feature type="domain" description="DUF1468" evidence="2">
    <location>
        <begin position="8"/>
        <end position="139"/>
    </location>
</feature>
<keyword evidence="1" id="KW-0472">Membrane</keyword>
<feature type="transmembrane region" description="Helical" evidence="1">
    <location>
        <begin position="68"/>
        <end position="87"/>
    </location>
</feature>
<evidence type="ECO:0000313" key="4">
    <source>
        <dbReference type="Proteomes" id="UP000295110"/>
    </source>
</evidence>
<accession>A0A4R3UTL5</accession>
<dbReference type="RefSeq" id="WP_132573271.1">
    <property type="nucleotide sequence ID" value="NZ_CBCSGL010000040.1"/>
</dbReference>
<keyword evidence="1" id="KW-0812">Transmembrane</keyword>
<organism evidence="3 4">
    <name type="scientific">Roseateles saccharophilus</name>
    <name type="common">Pseudomonas saccharophila</name>
    <dbReference type="NCBI Taxonomy" id="304"/>
    <lineage>
        <taxon>Bacteria</taxon>
        <taxon>Pseudomonadati</taxon>
        <taxon>Pseudomonadota</taxon>
        <taxon>Betaproteobacteria</taxon>
        <taxon>Burkholderiales</taxon>
        <taxon>Sphaerotilaceae</taxon>
        <taxon>Roseateles</taxon>
    </lineage>
</organism>
<proteinExistence type="predicted"/>
<evidence type="ECO:0000256" key="1">
    <source>
        <dbReference type="SAM" id="Phobius"/>
    </source>
</evidence>
<gene>
    <name evidence="3" type="ORF">EV671_101847</name>
</gene>
<protein>
    <submittedName>
        <fullName evidence="3">Tripartite tricarboxylate transporter TctB family protein</fullName>
    </submittedName>
</protein>
<dbReference type="AlphaFoldDB" id="A0A4R3UTL5"/>
<sequence>MNDRNLVRGLVLAAIALGFGLGALRYPINDFSHAGPGLFPLLVSSLLGIVAVVTIVRSRFVAPVPLVFNPRNIALLLTALCSFALVSKLLHNMVAGIVLMTFIAGFAASTRSWRRDLKVAACLVAIAFGFQKLLGLNLPLY</sequence>
<dbReference type="EMBL" id="SMBU01000018">
    <property type="protein sequence ID" value="TCU93788.1"/>
    <property type="molecule type" value="Genomic_DNA"/>
</dbReference>
<feature type="transmembrane region" description="Helical" evidence="1">
    <location>
        <begin position="93"/>
        <end position="110"/>
    </location>
</feature>
<reference evidence="3 4" key="1">
    <citation type="submission" date="2019-03" db="EMBL/GenBank/DDBJ databases">
        <title>Genomic Encyclopedia of Type Strains, Phase IV (KMG-IV): sequencing the most valuable type-strain genomes for metagenomic binning, comparative biology and taxonomic classification.</title>
        <authorList>
            <person name="Goeker M."/>
        </authorList>
    </citation>
    <scope>NUCLEOTIDE SEQUENCE [LARGE SCALE GENOMIC DNA]</scope>
    <source>
        <strain evidence="3 4">DSM 654</strain>
    </source>
</reference>
<evidence type="ECO:0000313" key="3">
    <source>
        <dbReference type="EMBL" id="TCU93788.1"/>
    </source>
</evidence>